<dbReference type="InterPro" id="IPR010037">
    <property type="entry name" value="FkbH_domain"/>
</dbReference>
<evidence type="ECO:0000313" key="1">
    <source>
        <dbReference type="EMBL" id="GII54380.1"/>
    </source>
</evidence>
<gene>
    <name evidence="1" type="ORF">Pth03_27690</name>
</gene>
<dbReference type="Gene3D" id="3.40.50.1000">
    <property type="entry name" value="HAD superfamily/HAD-like"/>
    <property type="match status" value="1"/>
</dbReference>
<dbReference type="SUPFAM" id="SSF56784">
    <property type="entry name" value="HAD-like"/>
    <property type="match status" value="1"/>
</dbReference>
<dbReference type="NCBIfam" id="TIGR01681">
    <property type="entry name" value="HAD-SF-IIIC"/>
    <property type="match status" value="1"/>
</dbReference>
<organism evidence="1 2">
    <name type="scientific">Planotetraspora thailandica</name>
    <dbReference type="NCBI Taxonomy" id="487172"/>
    <lineage>
        <taxon>Bacteria</taxon>
        <taxon>Bacillati</taxon>
        <taxon>Actinomycetota</taxon>
        <taxon>Actinomycetes</taxon>
        <taxon>Streptosporangiales</taxon>
        <taxon>Streptosporangiaceae</taxon>
        <taxon>Planotetraspora</taxon>
    </lineage>
</organism>
<evidence type="ECO:0000313" key="2">
    <source>
        <dbReference type="Proteomes" id="UP000605992"/>
    </source>
</evidence>
<sequence length="349" mass="39786">MTKHKTVKCLVWDLDNTLWDGVLLEGDDVKPFPHALATLKALDERGILHSVASRNDPEAALAKLREFGLEDYFLYPQIGWQAKSMSLKAIASDINIGVDALAFVDDQPFEREEVAFALPDVLCIDATEVATMLDMPEFTPRFVTEDSRRRRQMYRADQHRKVVEADFEGAQEAFLESLRMRFTIKEATQEDLQRAEELTLRTNQLNTTGYTYSYRELEAVLASDRHLLLTAALEDRYGPYGTIGLALVEKADTSWTIKLLLMSCRVMSRGVGTILISHIKRLARDRGVRLLGEFVPTGRNRQMLITYKFNRFSEVERRGELAVFEADLTTIPPDPRYVHVVTPLRSSNQ</sequence>
<dbReference type="InterPro" id="IPR016181">
    <property type="entry name" value="Acyl_CoA_acyltransferase"/>
</dbReference>
<name>A0A8J3XVV4_9ACTN</name>
<comment type="caution">
    <text evidence="1">The sequence shown here is derived from an EMBL/GenBank/DDBJ whole genome shotgun (WGS) entry which is preliminary data.</text>
</comment>
<dbReference type="NCBIfam" id="TIGR01686">
    <property type="entry name" value="FkbH"/>
    <property type="match status" value="1"/>
</dbReference>
<proteinExistence type="predicted"/>
<dbReference type="InterPro" id="IPR023214">
    <property type="entry name" value="HAD_sf"/>
</dbReference>
<dbReference type="EMBL" id="BOOR01000017">
    <property type="protein sequence ID" value="GII54380.1"/>
    <property type="molecule type" value="Genomic_DNA"/>
</dbReference>
<accession>A0A8J3XVV4</accession>
<keyword evidence="2" id="KW-1185">Reference proteome</keyword>
<dbReference type="RefSeq" id="WP_203944609.1">
    <property type="nucleotide sequence ID" value="NZ_BOOR01000017.1"/>
</dbReference>
<dbReference type="InterPro" id="IPR036412">
    <property type="entry name" value="HAD-like_sf"/>
</dbReference>
<dbReference type="Proteomes" id="UP000605992">
    <property type="component" value="Unassembled WGS sequence"/>
</dbReference>
<reference evidence="1" key="1">
    <citation type="submission" date="2021-01" db="EMBL/GenBank/DDBJ databases">
        <title>Whole genome shotgun sequence of Planotetraspora thailandica NBRC 104271.</title>
        <authorList>
            <person name="Komaki H."/>
            <person name="Tamura T."/>
        </authorList>
    </citation>
    <scope>NUCLEOTIDE SEQUENCE</scope>
    <source>
        <strain evidence="1">NBRC 104271</strain>
    </source>
</reference>
<dbReference type="SUPFAM" id="SSF55729">
    <property type="entry name" value="Acyl-CoA N-acyltransferases (Nat)"/>
    <property type="match status" value="1"/>
</dbReference>
<dbReference type="AlphaFoldDB" id="A0A8J3XVV4"/>
<protein>
    <submittedName>
        <fullName evidence="1">Haloacid dehalogenase</fullName>
    </submittedName>
</protein>
<dbReference type="Gene3D" id="3.40.630.30">
    <property type="match status" value="1"/>
</dbReference>
<dbReference type="InterPro" id="IPR010033">
    <property type="entry name" value="HAD_SF_ppase_IIIC"/>
</dbReference>